<evidence type="ECO:0000313" key="4">
    <source>
        <dbReference type="Proteomes" id="UP000234748"/>
    </source>
</evidence>
<accession>A0A2N5M8T2</accession>
<comment type="caution">
    <text evidence="3">The sequence shown here is derived from an EMBL/GenBank/DDBJ whole genome shotgun (WGS) entry which is preliminary data.</text>
</comment>
<dbReference type="GO" id="GO:0016787">
    <property type="term" value="F:hydrolase activity"/>
    <property type="evidence" value="ECO:0007669"/>
    <property type="project" value="UniProtKB-KW"/>
</dbReference>
<keyword evidence="1" id="KW-0464">Manganese</keyword>
<dbReference type="AlphaFoldDB" id="A0A2N5M8T2"/>
<gene>
    <name evidence="3" type="ORF">CUU66_06250</name>
</gene>
<sequence>MNPIHYLEQKQGELFKTYHNLHELAEPSWQEKQTSAYIRKRLTDAGISVRTFDQHYGLIAEIPGETEEVVALRADMDALLQEVDGVVRPNHSCGHDAHSTMVMHTALAIALSGIIPKRTLRFIFQPAEEKGQGALQMMKDGALRNVQYLFGLHVRPSFEVPIGKASPIIIHSSAGTVKGTIKGVQAHAARPEDGINAIEAAALLVYKLKQIKLPKEETGSIKMTQLQSGNNATNIIPETAVFSLDVRAQTNNAMDKLKQLATTAIDEVVLETGATISWSMDEYVPAAIENKAAKNLAASAITSILGSANLIPSCISPGGEDFHFYTLENPGIKATMIGLGCGLSPGLHHPQMTFNQDALIYGAQILTAAVLLASEQERM</sequence>
<name>A0A2N5M8T2_9BACI</name>
<protein>
    <submittedName>
        <fullName evidence="3">Amidohydrolase</fullName>
    </submittedName>
</protein>
<dbReference type="Gene3D" id="3.40.630.10">
    <property type="entry name" value="Zn peptidases"/>
    <property type="match status" value="1"/>
</dbReference>
<keyword evidence="4" id="KW-1185">Reference proteome</keyword>
<dbReference type="EMBL" id="PGUY01000017">
    <property type="protein sequence ID" value="PLT30752.1"/>
    <property type="molecule type" value="Genomic_DNA"/>
</dbReference>
<feature type="binding site" evidence="1">
    <location>
        <position position="129"/>
    </location>
    <ligand>
        <name>Mn(2+)</name>
        <dbReference type="ChEBI" id="CHEBI:29035"/>
        <label>2</label>
    </ligand>
</feature>
<evidence type="ECO:0000313" key="3">
    <source>
        <dbReference type="EMBL" id="PLT30752.1"/>
    </source>
</evidence>
<dbReference type="PANTHER" id="PTHR11014:SF122">
    <property type="entry name" value="AMIDOHYDROLASE AMHX"/>
    <property type="match status" value="1"/>
</dbReference>
<dbReference type="Gene3D" id="3.30.70.360">
    <property type="match status" value="1"/>
</dbReference>
<dbReference type="InterPro" id="IPR017439">
    <property type="entry name" value="Amidohydrolase"/>
</dbReference>
<feature type="binding site" evidence="1">
    <location>
        <position position="95"/>
    </location>
    <ligand>
        <name>Mn(2+)</name>
        <dbReference type="ChEBI" id="CHEBI:29035"/>
        <label>2</label>
    </ligand>
</feature>
<dbReference type="InterPro" id="IPR011650">
    <property type="entry name" value="Peptidase_M20_dimer"/>
</dbReference>
<feature type="binding site" evidence="1">
    <location>
        <position position="348"/>
    </location>
    <ligand>
        <name>Mn(2+)</name>
        <dbReference type="ChEBI" id="CHEBI:29035"/>
        <label>2</label>
    </ligand>
</feature>
<dbReference type="InterPro" id="IPR036264">
    <property type="entry name" value="Bact_exopeptidase_dim_dom"/>
</dbReference>
<organism evidence="3 4">
    <name type="scientific">Peribacillus deserti</name>
    <dbReference type="NCBI Taxonomy" id="673318"/>
    <lineage>
        <taxon>Bacteria</taxon>
        <taxon>Bacillati</taxon>
        <taxon>Bacillota</taxon>
        <taxon>Bacilli</taxon>
        <taxon>Bacillales</taxon>
        <taxon>Bacillaceae</taxon>
        <taxon>Peribacillus</taxon>
    </lineage>
</organism>
<keyword evidence="1" id="KW-0479">Metal-binding</keyword>
<feature type="domain" description="Peptidase M20 dimerisation" evidence="2">
    <location>
        <begin position="171"/>
        <end position="269"/>
    </location>
</feature>
<dbReference type="PANTHER" id="PTHR11014">
    <property type="entry name" value="PEPTIDASE M20 FAMILY MEMBER"/>
    <property type="match status" value="1"/>
</dbReference>
<reference evidence="3 4" key="1">
    <citation type="submission" date="2017-11" db="EMBL/GenBank/DDBJ databases">
        <title>Comparitive Functional Genomics of Dry Heat Resistant strains isolated from the Viking Spacecraft.</title>
        <authorList>
            <person name="Seuylemezian A."/>
            <person name="Cooper K."/>
            <person name="Vaishampayan P."/>
        </authorList>
    </citation>
    <scope>NUCLEOTIDE SEQUENCE [LARGE SCALE GENOMIC DNA]</scope>
    <source>
        <strain evidence="3 4">V1-29</strain>
    </source>
</reference>
<feature type="binding site" evidence="1">
    <location>
        <position position="153"/>
    </location>
    <ligand>
        <name>Mn(2+)</name>
        <dbReference type="ChEBI" id="CHEBI:29035"/>
        <label>2</label>
    </ligand>
</feature>
<comment type="cofactor">
    <cofactor evidence="1">
        <name>Mn(2+)</name>
        <dbReference type="ChEBI" id="CHEBI:29035"/>
    </cofactor>
    <text evidence="1">The Mn(2+) ion enhances activity.</text>
</comment>
<dbReference type="GO" id="GO:0046872">
    <property type="term" value="F:metal ion binding"/>
    <property type="evidence" value="ECO:0007669"/>
    <property type="project" value="UniProtKB-KW"/>
</dbReference>
<keyword evidence="3" id="KW-0378">Hydrolase</keyword>
<dbReference type="Proteomes" id="UP000234748">
    <property type="component" value="Unassembled WGS sequence"/>
</dbReference>
<dbReference type="InterPro" id="IPR002933">
    <property type="entry name" value="Peptidase_M20"/>
</dbReference>
<dbReference type="PIRSF" id="PIRSF005962">
    <property type="entry name" value="Pept_M20D_amidohydro"/>
    <property type="match status" value="1"/>
</dbReference>
<dbReference type="NCBIfam" id="TIGR01891">
    <property type="entry name" value="amidohydrolases"/>
    <property type="match status" value="1"/>
</dbReference>
<dbReference type="Pfam" id="PF01546">
    <property type="entry name" value="Peptidase_M20"/>
    <property type="match status" value="1"/>
</dbReference>
<proteinExistence type="predicted"/>
<evidence type="ECO:0000259" key="2">
    <source>
        <dbReference type="Pfam" id="PF07687"/>
    </source>
</evidence>
<dbReference type="SUPFAM" id="SSF55031">
    <property type="entry name" value="Bacterial exopeptidase dimerisation domain"/>
    <property type="match status" value="1"/>
</dbReference>
<dbReference type="OrthoDB" id="9776731at2"/>
<evidence type="ECO:0000256" key="1">
    <source>
        <dbReference type="PIRSR" id="PIRSR005962-1"/>
    </source>
</evidence>
<dbReference type="SUPFAM" id="SSF53187">
    <property type="entry name" value="Zn-dependent exopeptidases"/>
    <property type="match status" value="1"/>
</dbReference>
<feature type="binding site" evidence="1">
    <location>
        <position position="93"/>
    </location>
    <ligand>
        <name>Mn(2+)</name>
        <dbReference type="ChEBI" id="CHEBI:29035"/>
        <label>2</label>
    </ligand>
</feature>
<dbReference type="Pfam" id="PF07687">
    <property type="entry name" value="M20_dimer"/>
    <property type="match status" value="1"/>
</dbReference>